<feature type="region of interest" description="Disordered" evidence="1">
    <location>
        <begin position="102"/>
        <end position="174"/>
    </location>
</feature>
<name>A0A6J5U3Y2_PRUAR</name>
<evidence type="ECO:0000256" key="1">
    <source>
        <dbReference type="SAM" id="MobiDB-lite"/>
    </source>
</evidence>
<dbReference type="AlphaFoldDB" id="A0A6J5U3Y2"/>
<dbReference type="Pfam" id="PF02747">
    <property type="entry name" value="PCNA_C"/>
    <property type="match status" value="1"/>
</dbReference>
<accession>A0A6J5U3Y2</accession>
<proteinExistence type="predicted"/>
<protein>
    <recommendedName>
        <fullName evidence="3">Proliferating cell nuclear antigen PCNA C-terminal domain-containing protein</fullName>
    </recommendedName>
</protein>
<dbReference type="Proteomes" id="UP000507222">
    <property type="component" value="Unassembled WGS sequence"/>
</dbReference>
<dbReference type="GO" id="GO:0003677">
    <property type="term" value="F:DNA binding"/>
    <property type="evidence" value="ECO:0007669"/>
    <property type="project" value="InterPro"/>
</dbReference>
<dbReference type="GO" id="GO:0006275">
    <property type="term" value="P:regulation of DNA replication"/>
    <property type="evidence" value="ECO:0007669"/>
    <property type="project" value="InterPro"/>
</dbReference>
<organism evidence="4 5">
    <name type="scientific">Prunus armeniaca</name>
    <name type="common">Apricot</name>
    <name type="synonym">Armeniaca vulgaris</name>
    <dbReference type="NCBI Taxonomy" id="36596"/>
    <lineage>
        <taxon>Eukaryota</taxon>
        <taxon>Viridiplantae</taxon>
        <taxon>Streptophyta</taxon>
        <taxon>Embryophyta</taxon>
        <taxon>Tracheophyta</taxon>
        <taxon>Spermatophyta</taxon>
        <taxon>Magnoliopsida</taxon>
        <taxon>eudicotyledons</taxon>
        <taxon>Gunneridae</taxon>
        <taxon>Pentapetalae</taxon>
        <taxon>rosids</taxon>
        <taxon>fabids</taxon>
        <taxon>Rosales</taxon>
        <taxon>Rosaceae</taxon>
        <taxon>Amygdaloideae</taxon>
        <taxon>Amygdaleae</taxon>
        <taxon>Prunus</taxon>
    </lineage>
</organism>
<feature type="domain" description="Proliferating cell nuclear antigen PCNA C-terminal" evidence="3">
    <location>
        <begin position="50"/>
        <end position="88"/>
    </location>
</feature>
<gene>
    <name evidence="4" type="ORF">CURHAP_LOCUS17195</name>
</gene>
<evidence type="ECO:0000259" key="3">
    <source>
        <dbReference type="Pfam" id="PF02747"/>
    </source>
</evidence>
<dbReference type="Gene3D" id="3.10.150.10">
    <property type="entry name" value="DNA Polymerase III, subunit A, domain 2"/>
    <property type="match status" value="1"/>
</dbReference>
<evidence type="ECO:0000256" key="2">
    <source>
        <dbReference type="SAM" id="SignalP"/>
    </source>
</evidence>
<dbReference type="InterPro" id="IPR022649">
    <property type="entry name" value="Pr_cel_nuc_antig_C"/>
</dbReference>
<reference evidence="4 5" key="1">
    <citation type="submission" date="2020-05" db="EMBL/GenBank/DDBJ databases">
        <authorList>
            <person name="Campoy J."/>
            <person name="Schneeberger K."/>
            <person name="Spophaly S."/>
        </authorList>
    </citation>
    <scope>NUCLEOTIDE SEQUENCE [LARGE SCALE GENOMIC DNA]</scope>
    <source>
        <strain evidence="4">PruArmRojPasFocal</strain>
    </source>
</reference>
<feature type="compositionally biased region" description="Basic and acidic residues" evidence="1">
    <location>
        <begin position="116"/>
        <end position="134"/>
    </location>
</feature>
<keyword evidence="2" id="KW-0732">Signal</keyword>
<evidence type="ECO:0000313" key="5">
    <source>
        <dbReference type="Proteomes" id="UP000507222"/>
    </source>
</evidence>
<feature type="signal peptide" evidence="2">
    <location>
        <begin position="1"/>
        <end position="21"/>
    </location>
</feature>
<feature type="chain" id="PRO_5027056220" description="Proliferating cell nuclear antigen PCNA C-terminal domain-containing protein" evidence="2">
    <location>
        <begin position="22"/>
        <end position="174"/>
    </location>
</feature>
<dbReference type="EMBL" id="CAEKDK010000002">
    <property type="protein sequence ID" value="CAB4270883.1"/>
    <property type="molecule type" value="Genomic_DNA"/>
</dbReference>
<evidence type="ECO:0000313" key="4">
    <source>
        <dbReference type="EMBL" id="CAB4270883.1"/>
    </source>
</evidence>
<feature type="compositionally biased region" description="Polar residues" evidence="1">
    <location>
        <begin position="147"/>
        <end position="162"/>
    </location>
</feature>
<sequence>MAGSWGLAYFLEALFILASDCAVKEVNLILIHVFLLEIGENRRLQPIIHKMFTSKEVITIEIEEPVSLNFSLRYLNSSTKATQVTNQLVRISEGFGSVYRRGKRSSNRYHTPSGEEANKAEPVADSKPELESRSQKRRIRRVKLNATAATTAEQKNKPQVETSAEIEVIDPLKE</sequence>